<accession>A0A6I3U776</accession>
<evidence type="ECO:0000256" key="1">
    <source>
        <dbReference type="ARBA" id="ARBA00004141"/>
    </source>
</evidence>
<organism evidence="6 7">
    <name type="scientific">Streptococcus pneumoniae</name>
    <dbReference type="NCBI Taxonomy" id="1313"/>
    <lineage>
        <taxon>Bacteria</taxon>
        <taxon>Bacillati</taxon>
        <taxon>Bacillota</taxon>
        <taxon>Bacilli</taxon>
        <taxon>Lactobacillales</taxon>
        <taxon>Streptococcaceae</taxon>
        <taxon>Streptococcus</taxon>
    </lineage>
</organism>
<comment type="caution">
    <text evidence="6">The sequence shown here is derived from an EMBL/GenBank/DDBJ whole genome shotgun (WGS) entry which is preliminary data.</text>
</comment>
<name>A0A6I3U776_STREE</name>
<feature type="transmembrane region" description="Helical" evidence="5">
    <location>
        <begin position="84"/>
        <end position="107"/>
    </location>
</feature>
<dbReference type="EMBL" id="WNHX01000253">
    <property type="protein sequence ID" value="MTV88067.1"/>
    <property type="molecule type" value="Genomic_DNA"/>
</dbReference>
<keyword evidence="3 5" id="KW-1133">Transmembrane helix</keyword>
<evidence type="ECO:0000256" key="4">
    <source>
        <dbReference type="ARBA" id="ARBA00023136"/>
    </source>
</evidence>
<comment type="subcellular location">
    <subcellularLocation>
        <location evidence="1">Membrane</location>
        <topology evidence="1">Multi-pass membrane protein</topology>
    </subcellularLocation>
</comment>
<dbReference type="Pfam" id="PF01943">
    <property type="entry name" value="Polysacc_synt"/>
    <property type="match status" value="1"/>
</dbReference>
<dbReference type="PANTHER" id="PTHR43424">
    <property type="entry name" value="LOCUS PUTATIVE PROTEIN 1-RELATED"/>
    <property type="match status" value="1"/>
</dbReference>
<dbReference type="Proteomes" id="UP000469505">
    <property type="component" value="Unassembled WGS sequence"/>
</dbReference>
<feature type="non-terminal residue" evidence="6">
    <location>
        <position position="116"/>
    </location>
</feature>
<dbReference type="RefSeq" id="WP_162481018.1">
    <property type="nucleotide sequence ID" value="NZ_WNHX01000253.1"/>
</dbReference>
<keyword evidence="2 5" id="KW-0812">Transmembrane</keyword>
<dbReference type="PANTHER" id="PTHR43424:SF1">
    <property type="entry name" value="LOCUS PUTATIVE PROTEIN 1-RELATED"/>
    <property type="match status" value="1"/>
</dbReference>
<evidence type="ECO:0000256" key="5">
    <source>
        <dbReference type="SAM" id="Phobius"/>
    </source>
</evidence>
<sequence>MSNKISKNLAYNMGYQLIGIAAPLITSPYLSRILGAENLGIHSFTMSVALYFMMFMLLGIANYGNRTIATVKREGKDILSKTFWSIYSIQLIMSILVTIAYLAYLYLGAVHYKVIA</sequence>
<reference evidence="6 7" key="1">
    <citation type="submission" date="2019-11" db="EMBL/GenBank/DDBJ databases">
        <title>Growth characteristics of pneumococcus vary with the chemical composition of the capsule and with environmental conditions.</title>
        <authorList>
            <person name="Tothpal A."/>
            <person name="Desobry K."/>
            <person name="Joshi S."/>
            <person name="Wyllie A.L."/>
            <person name="Weinberger D.M."/>
        </authorList>
    </citation>
    <scope>NUCLEOTIDE SEQUENCE [LARGE SCALE GENOMIC DNA]</scope>
    <source>
        <strain evidence="7">pnumococcus35B</strain>
    </source>
</reference>
<keyword evidence="4 5" id="KW-0472">Membrane</keyword>
<feature type="transmembrane region" description="Helical" evidence="5">
    <location>
        <begin position="12"/>
        <end position="31"/>
    </location>
</feature>
<feature type="transmembrane region" description="Helical" evidence="5">
    <location>
        <begin position="43"/>
        <end position="63"/>
    </location>
</feature>
<dbReference type="InterPro" id="IPR052556">
    <property type="entry name" value="PolySynth_Transporter"/>
</dbReference>
<proteinExistence type="predicted"/>
<evidence type="ECO:0000313" key="7">
    <source>
        <dbReference type="Proteomes" id="UP000469505"/>
    </source>
</evidence>
<gene>
    <name evidence="6" type="ORF">GM543_11360</name>
</gene>
<evidence type="ECO:0000256" key="3">
    <source>
        <dbReference type="ARBA" id="ARBA00022989"/>
    </source>
</evidence>
<dbReference type="GO" id="GO:0016020">
    <property type="term" value="C:membrane"/>
    <property type="evidence" value="ECO:0007669"/>
    <property type="project" value="UniProtKB-SubCell"/>
</dbReference>
<protein>
    <submittedName>
        <fullName evidence="6">Oligosaccharide flippase family protein</fullName>
    </submittedName>
</protein>
<evidence type="ECO:0000313" key="6">
    <source>
        <dbReference type="EMBL" id="MTV88067.1"/>
    </source>
</evidence>
<dbReference type="InterPro" id="IPR002797">
    <property type="entry name" value="Polysacc_synth"/>
</dbReference>
<dbReference type="AlphaFoldDB" id="A0A6I3U776"/>
<evidence type="ECO:0000256" key="2">
    <source>
        <dbReference type="ARBA" id="ARBA00022692"/>
    </source>
</evidence>